<evidence type="ECO:0000256" key="5">
    <source>
        <dbReference type="ARBA" id="ARBA00023163"/>
    </source>
</evidence>
<keyword evidence="4" id="KW-0010">Activator</keyword>
<evidence type="ECO:0000256" key="4">
    <source>
        <dbReference type="ARBA" id="ARBA00023159"/>
    </source>
</evidence>
<protein>
    <submittedName>
        <fullName evidence="6">DNA-binding transcriptional regulator, LysR family</fullName>
    </submittedName>
</protein>
<dbReference type="Gene3D" id="3.40.190.10">
    <property type="entry name" value="Periplasmic binding protein-like II"/>
    <property type="match status" value="2"/>
</dbReference>
<keyword evidence="5" id="KW-0804">Transcription</keyword>
<accession>A0A1H4TGX6</accession>
<dbReference type="PRINTS" id="PR00039">
    <property type="entry name" value="HTHLYSR"/>
</dbReference>
<dbReference type="Pfam" id="PF03466">
    <property type="entry name" value="LysR_substrate"/>
    <property type="match status" value="1"/>
</dbReference>
<dbReference type="GO" id="GO:0032993">
    <property type="term" value="C:protein-DNA complex"/>
    <property type="evidence" value="ECO:0007669"/>
    <property type="project" value="TreeGrafter"/>
</dbReference>
<comment type="similarity">
    <text evidence="1">Belongs to the LysR transcriptional regulatory family.</text>
</comment>
<reference evidence="7" key="1">
    <citation type="submission" date="2016-10" db="EMBL/GenBank/DDBJ databases">
        <authorList>
            <person name="Varghese N."/>
            <person name="Submissions S."/>
        </authorList>
    </citation>
    <scope>NUCLEOTIDE SEQUENCE [LARGE SCALE GENOMIC DNA]</scope>
    <source>
        <strain evidence="7">DSM 44498</strain>
    </source>
</reference>
<dbReference type="InterPro" id="IPR036390">
    <property type="entry name" value="WH_DNA-bd_sf"/>
</dbReference>
<proteinExistence type="inferred from homology"/>
<dbReference type="Proteomes" id="UP000183561">
    <property type="component" value="Unassembled WGS sequence"/>
</dbReference>
<dbReference type="PANTHER" id="PTHR30346:SF29">
    <property type="entry name" value="LYSR SUBSTRATE-BINDING"/>
    <property type="match status" value="1"/>
</dbReference>
<keyword evidence="3 6" id="KW-0238">DNA-binding</keyword>
<dbReference type="GO" id="GO:0003700">
    <property type="term" value="F:DNA-binding transcription factor activity"/>
    <property type="evidence" value="ECO:0007669"/>
    <property type="project" value="InterPro"/>
</dbReference>
<dbReference type="OrthoDB" id="4131546at2"/>
<dbReference type="Gene3D" id="1.10.10.10">
    <property type="entry name" value="Winged helix-like DNA-binding domain superfamily/Winged helix DNA-binding domain"/>
    <property type="match status" value="1"/>
</dbReference>
<dbReference type="SUPFAM" id="SSF53850">
    <property type="entry name" value="Periplasmic binding protein-like II"/>
    <property type="match status" value="1"/>
</dbReference>
<evidence type="ECO:0000256" key="3">
    <source>
        <dbReference type="ARBA" id="ARBA00023125"/>
    </source>
</evidence>
<dbReference type="RefSeq" id="WP_072939258.1">
    <property type="nucleotide sequence ID" value="NZ_CP070609.1"/>
</dbReference>
<evidence type="ECO:0000256" key="2">
    <source>
        <dbReference type="ARBA" id="ARBA00023015"/>
    </source>
</evidence>
<dbReference type="InterPro" id="IPR005119">
    <property type="entry name" value="LysR_subst-bd"/>
</dbReference>
<dbReference type="InterPro" id="IPR000847">
    <property type="entry name" value="LysR_HTH_N"/>
</dbReference>
<evidence type="ECO:0000256" key="1">
    <source>
        <dbReference type="ARBA" id="ARBA00009437"/>
    </source>
</evidence>
<dbReference type="SUPFAM" id="SSF46785">
    <property type="entry name" value="Winged helix' DNA-binding domain"/>
    <property type="match status" value="1"/>
</dbReference>
<evidence type="ECO:0000313" key="6">
    <source>
        <dbReference type="EMBL" id="SEC55712.1"/>
    </source>
</evidence>
<gene>
    <name evidence="6" type="ORF">SAMN04490239_4532</name>
</gene>
<dbReference type="GO" id="GO:0003677">
    <property type="term" value="F:DNA binding"/>
    <property type="evidence" value="ECO:0007669"/>
    <property type="project" value="UniProtKB-KW"/>
</dbReference>
<sequence length="312" mass="32661">MNLTSSQLALLLAVKQGGSLARAAETLGITSPAVSQQLAKLERDLGALLVERGARGAKLTPLGSLLAEHSERVSAELSRAEETVADYLGAHANRLRLGAFPSAAVALLPDGLTALRYRHPEAQLSVVDVPTDGGIELITSGELDMAITASYSGTPSAVEGVRFEHLLTDPLRVVLPDDHPQAQDPASQAVELKAFEKDAWACSITGRPARTQLNSAAADSGFVPWVPFQTESYDVAQALAASGVAVAFVPELALVPGRGTRARRLKPALAREIFVALPASAGHVALAGELLTILKKTGKALHRRQQSAATLG</sequence>
<dbReference type="InterPro" id="IPR036388">
    <property type="entry name" value="WH-like_DNA-bd_sf"/>
</dbReference>
<organism evidence="6 7">
    <name type="scientific">Rhodococcus koreensis</name>
    <dbReference type="NCBI Taxonomy" id="99653"/>
    <lineage>
        <taxon>Bacteria</taxon>
        <taxon>Bacillati</taxon>
        <taxon>Actinomycetota</taxon>
        <taxon>Actinomycetes</taxon>
        <taxon>Mycobacteriales</taxon>
        <taxon>Nocardiaceae</taxon>
        <taxon>Rhodococcus</taxon>
    </lineage>
</organism>
<dbReference type="Pfam" id="PF00126">
    <property type="entry name" value="HTH_1"/>
    <property type="match status" value="1"/>
</dbReference>
<dbReference type="PROSITE" id="PS50931">
    <property type="entry name" value="HTH_LYSR"/>
    <property type="match status" value="1"/>
</dbReference>
<evidence type="ECO:0000313" key="7">
    <source>
        <dbReference type="Proteomes" id="UP000183561"/>
    </source>
</evidence>
<dbReference type="EMBL" id="FNSV01000005">
    <property type="protein sequence ID" value="SEC55712.1"/>
    <property type="molecule type" value="Genomic_DNA"/>
</dbReference>
<keyword evidence="7" id="KW-1185">Reference proteome</keyword>
<dbReference type="AlphaFoldDB" id="A0A1H4TGX6"/>
<dbReference type="PANTHER" id="PTHR30346">
    <property type="entry name" value="TRANSCRIPTIONAL DUAL REGULATOR HCAR-RELATED"/>
    <property type="match status" value="1"/>
</dbReference>
<keyword evidence="2" id="KW-0805">Transcription regulation</keyword>
<name>A0A1H4TGX6_9NOCA</name>